<evidence type="ECO:0000256" key="7">
    <source>
        <dbReference type="ARBA" id="ARBA00023027"/>
    </source>
</evidence>
<dbReference type="SUPFAM" id="SSF63380">
    <property type="entry name" value="Riboflavin synthase domain-like"/>
    <property type="match status" value="1"/>
</dbReference>
<dbReference type="SUPFAM" id="SSF52343">
    <property type="entry name" value="Ferredoxin reductase-like, C-terminal NADP-linked domain"/>
    <property type="match status" value="1"/>
</dbReference>
<dbReference type="PROSITE" id="PS51384">
    <property type="entry name" value="FAD_FR"/>
    <property type="match status" value="1"/>
</dbReference>
<keyword evidence="10" id="KW-0813">Transport</keyword>
<dbReference type="InterPro" id="IPR017927">
    <property type="entry name" value="FAD-bd_FR_type"/>
</dbReference>
<dbReference type="GO" id="GO:0051537">
    <property type="term" value="F:2 iron, 2 sulfur cluster binding"/>
    <property type="evidence" value="ECO:0007669"/>
    <property type="project" value="UniProtKB-KW"/>
</dbReference>
<dbReference type="GO" id="GO:0071500">
    <property type="term" value="P:cellular response to nitrosative stress"/>
    <property type="evidence" value="ECO:0007669"/>
    <property type="project" value="TreeGrafter"/>
</dbReference>
<dbReference type="RefSeq" id="WP_196397024.1">
    <property type="nucleotide sequence ID" value="NZ_JADNYM010000014.1"/>
</dbReference>
<dbReference type="InterPro" id="IPR001433">
    <property type="entry name" value="OxRdtase_FAD/NAD-bd"/>
</dbReference>
<keyword evidence="4 10" id="KW-0561">Oxygen transport</keyword>
<evidence type="ECO:0000256" key="1">
    <source>
        <dbReference type="ARBA" id="ARBA00006401"/>
    </source>
</evidence>
<evidence type="ECO:0000256" key="3">
    <source>
        <dbReference type="ARBA" id="ARBA00022617"/>
    </source>
</evidence>
<evidence type="ECO:0000256" key="2">
    <source>
        <dbReference type="ARBA" id="ARBA00012229"/>
    </source>
</evidence>
<dbReference type="AlphaFoldDB" id="A0A931CSG0"/>
<dbReference type="GO" id="GO:0005344">
    <property type="term" value="F:oxygen carrier activity"/>
    <property type="evidence" value="ECO:0007669"/>
    <property type="project" value="UniProtKB-KW"/>
</dbReference>
<accession>A0A931CSG0</accession>
<evidence type="ECO:0000256" key="6">
    <source>
        <dbReference type="ARBA" id="ARBA00023004"/>
    </source>
</evidence>
<keyword evidence="7" id="KW-0520">NAD</keyword>
<dbReference type="GO" id="GO:0071949">
    <property type="term" value="F:FAD binding"/>
    <property type="evidence" value="ECO:0007669"/>
    <property type="project" value="TreeGrafter"/>
</dbReference>
<proteinExistence type="inferred from homology"/>
<dbReference type="CDD" id="cd14782">
    <property type="entry name" value="FHb-globin_2"/>
    <property type="match status" value="1"/>
</dbReference>
<dbReference type="GO" id="GO:0019825">
    <property type="term" value="F:oxygen binding"/>
    <property type="evidence" value="ECO:0007669"/>
    <property type="project" value="InterPro"/>
</dbReference>
<dbReference type="Gene3D" id="1.10.490.10">
    <property type="entry name" value="Globins"/>
    <property type="match status" value="1"/>
</dbReference>
<dbReference type="PROSITE" id="PS01033">
    <property type="entry name" value="GLOBIN"/>
    <property type="match status" value="1"/>
</dbReference>
<dbReference type="InterPro" id="IPR012292">
    <property type="entry name" value="Globin/Proto"/>
</dbReference>
<comment type="catalytic activity">
    <reaction evidence="8">
        <text>2 nitric oxide + NADH + 2 O2 = 2 nitrate + NAD(+) + H(+)</text>
        <dbReference type="Rhea" id="RHEA:19469"/>
        <dbReference type="ChEBI" id="CHEBI:15378"/>
        <dbReference type="ChEBI" id="CHEBI:15379"/>
        <dbReference type="ChEBI" id="CHEBI:16480"/>
        <dbReference type="ChEBI" id="CHEBI:17632"/>
        <dbReference type="ChEBI" id="CHEBI:57540"/>
        <dbReference type="ChEBI" id="CHEBI:57945"/>
        <dbReference type="EC" id="1.14.12.17"/>
    </reaction>
</comment>
<evidence type="ECO:0000256" key="4">
    <source>
        <dbReference type="ARBA" id="ARBA00022621"/>
    </source>
</evidence>
<dbReference type="GO" id="GO:0020037">
    <property type="term" value="F:heme binding"/>
    <property type="evidence" value="ECO:0007669"/>
    <property type="project" value="InterPro"/>
</dbReference>
<dbReference type="EMBL" id="JADNYM010000014">
    <property type="protein sequence ID" value="MBG0740079.1"/>
    <property type="molecule type" value="Genomic_DNA"/>
</dbReference>
<dbReference type="Proteomes" id="UP000655366">
    <property type="component" value="Unassembled WGS sequence"/>
</dbReference>
<organism evidence="13 14">
    <name type="scientific">Arthrobacter terrae</name>
    <dbReference type="NCBI Taxonomy" id="2935737"/>
    <lineage>
        <taxon>Bacteria</taxon>
        <taxon>Bacillati</taxon>
        <taxon>Actinomycetota</taxon>
        <taxon>Actinomycetes</taxon>
        <taxon>Micrococcales</taxon>
        <taxon>Micrococcaceae</taxon>
        <taxon>Arthrobacter</taxon>
    </lineage>
</organism>
<sequence length="388" mass="42226">MLSDQGRAIIEATMPLVAERLPVITPNFYARMFAARPELMDGLFSRSNQASGIQQQALAGSIVAFASHLMTHPDSFPETVLSRIAHKHASLGIVPEQYPIVYQYLFEAIAEELSDVITDEIAGAWSEVYWLMAHALIKIEKGLYAQAANDKPFSPWVLTGKEPAGVGSMTFTFEPADETPVSPSSPGQFITIKVPMPDGIYQVRQYSLHSDTHAARRVFTTKLDVDGEVSPVLHHTVKVGDVLELSNPYGDVTLGDGNHPLVLASAGIGCTPTASILRSLVDSGSDREVLVLHADQGLENWALQKQMSADVEKLDSAQLQLWLERPEAGFNKGFMTLAGLDIPDDASVYLCGPLPFMKSIRSQALASGIPAERIHYEVFGPDLWLASA</sequence>
<evidence type="ECO:0000259" key="11">
    <source>
        <dbReference type="PROSITE" id="PS01033"/>
    </source>
</evidence>
<dbReference type="InterPro" id="IPR017938">
    <property type="entry name" value="Riboflavin_synthase-like_b-brl"/>
</dbReference>
<evidence type="ECO:0000256" key="9">
    <source>
        <dbReference type="ARBA" id="ARBA00049433"/>
    </source>
</evidence>
<reference evidence="13 14" key="1">
    <citation type="submission" date="2020-11" db="EMBL/GenBank/DDBJ databases">
        <title>Arthrobacter antarcticus sp. nov., isolated from Antarctic Soil.</title>
        <authorList>
            <person name="Li J."/>
        </authorList>
    </citation>
    <scope>NUCLEOTIDE SEQUENCE [LARGE SCALE GENOMIC DNA]</scope>
    <source>
        <strain evidence="13 14">Z1-20</strain>
    </source>
</reference>
<dbReference type="CDD" id="cd06184">
    <property type="entry name" value="flavohem_like_fad_nad_binding"/>
    <property type="match status" value="1"/>
</dbReference>
<dbReference type="EC" id="1.14.12.17" evidence="2"/>
<evidence type="ECO:0000259" key="12">
    <source>
        <dbReference type="PROSITE" id="PS51384"/>
    </source>
</evidence>
<dbReference type="Pfam" id="PF00175">
    <property type="entry name" value="NAD_binding_1"/>
    <property type="match status" value="1"/>
</dbReference>
<dbReference type="InterPro" id="IPR000971">
    <property type="entry name" value="Globin"/>
</dbReference>
<feature type="domain" description="Globin" evidence="11">
    <location>
        <begin position="1"/>
        <end position="141"/>
    </location>
</feature>
<comment type="caution">
    <text evidence="13">The sequence shown here is derived from an EMBL/GenBank/DDBJ whole genome shotgun (WGS) entry which is preliminary data.</text>
</comment>
<dbReference type="Gene3D" id="3.40.50.80">
    <property type="entry name" value="Nucleotide-binding domain of ferredoxin-NADP reductase (FNR) module"/>
    <property type="match status" value="1"/>
</dbReference>
<name>A0A931CSG0_9MICC</name>
<keyword evidence="6" id="KW-0408">Iron</keyword>
<dbReference type="PANTHER" id="PTHR43396">
    <property type="entry name" value="FLAVOHEMOPROTEIN"/>
    <property type="match status" value="1"/>
</dbReference>
<dbReference type="GO" id="GO:0008941">
    <property type="term" value="F:nitric oxide dioxygenase NAD(P)H activity"/>
    <property type="evidence" value="ECO:0007669"/>
    <property type="project" value="UniProtKB-EC"/>
</dbReference>
<dbReference type="GO" id="GO:0046210">
    <property type="term" value="P:nitric oxide catabolic process"/>
    <property type="evidence" value="ECO:0007669"/>
    <property type="project" value="TreeGrafter"/>
</dbReference>
<feature type="domain" description="FAD-binding FR-type" evidence="12">
    <location>
        <begin position="151"/>
        <end position="255"/>
    </location>
</feature>
<keyword evidence="5" id="KW-0479">Metal-binding</keyword>
<comment type="catalytic activity">
    <reaction evidence="9">
        <text>2 nitric oxide + NADPH + 2 O2 = 2 nitrate + NADP(+) + H(+)</text>
        <dbReference type="Rhea" id="RHEA:19465"/>
        <dbReference type="ChEBI" id="CHEBI:15378"/>
        <dbReference type="ChEBI" id="CHEBI:15379"/>
        <dbReference type="ChEBI" id="CHEBI:16480"/>
        <dbReference type="ChEBI" id="CHEBI:17632"/>
        <dbReference type="ChEBI" id="CHEBI:57783"/>
        <dbReference type="ChEBI" id="CHEBI:58349"/>
        <dbReference type="EC" id="1.14.12.17"/>
    </reaction>
</comment>
<keyword evidence="14" id="KW-1185">Reference proteome</keyword>
<evidence type="ECO:0000313" key="13">
    <source>
        <dbReference type="EMBL" id="MBG0740079.1"/>
    </source>
</evidence>
<dbReference type="InterPro" id="IPR039261">
    <property type="entry name" value="FNR_nucleotide-bd"/>
</dbReference>
<gene>
    <name evidence="13" type="ORF">IV500_11865</name>
</gene>
<evidence type="ECO:0000256" key="10">
    <source>
        <dbReference type="RuleBase" id="RU000356"/>
    </source>
</evidence>
<evidence type="ECO:0000256" key="8">
    <source>
        <dbReference type="ARBA" id="ARBA00048649"/>
    </source>
</evidence>
<dbReference type="Pfam" id="PF00042">
    <property type="entry name" value="Globin"/>
    <property type="match status" value="1"/>
</dbReference>
<keyword evidence="3 10" id="KW-0349">Heme</keyword>
<dbReference type="Gene3D" id="2.40.30.10">
    <property type="entry name" value="Translation factors"/>
    <property type="match status" value="1"/>
</dbReference>
<comment type="similarity">
    <text evidence="1">In the C-terminal section; belongs to the flavoprotein pyridine nucleotide cytochrome reductase family.</text>
</comment>
<dbReference type="SUPFAM" id="SSF46458">
    <property type="entry name" value="Globin-like"/>
    <property type="match status" value="1"/>
</dbReference>
<dbReference type="PANTHER" id="PTHR43396:SF3">
    <property type="entry name" value="FLAVOHEMOPROTEIN"/>
    <property type="match status" value="1"/>
</dbReference>
<protein>
    <recommendedName>
        <fullName evidence="2">nitric oxide dioxygenase</fullName>
        <ecNumber evidence="2">1.14.12.17</ecNumber>
    </recommendedName>
</protein>
<evidence type="ECO:0000313" key="14">
    <source>
        <dbReference type="Proteomes" id="UP000655366"/>
    </source>
</evidence>
<dbReference type="PRINTS" id="PR00410">
    <property type="entry name" value="PHEHYDRXLASE"/>
</dbReference>
<dbReference type="InterPro" id="IPR009050">
    <property type="entry name" value="Globin-like_sf"/>
</dbReference>
<evidence type="ECO:0000256" key="5">
    <source>
        <dbReference type="ARBA" id="ARBA00022723"/>
    </source>
</evidence>
<dbReference type="GO" id="GO:0046872">
    <property type="term" value="F:metal ion binding"/>
    <property type="evidence" value="ECO:0007669"/>
    <property type="project" value="UniProtKB-KW"/>
</dbReference>
<comment type="similarity">
    <text evidence="10">Belongs to the globin family.</text>
</comment>